<organism evidence="1 2">
    <name type="scientific">Scytalidium lignicola</name>
    <name type="common">Hyphomycete</name>
    <dbReference type="NCBI Taxonomy" id="5539"/>
    <lineage>
        <taxon>Eukaryota</taxon>
        <taxon>Fungi</taxon>
        <taxon>Dikarya</taxon>
        <taxon>Ascomycota</taxon>
        <taxon>Pezizomycotina</taxon>
        <taxon>Leotiomycetes</taxon>
        <taxon>Leotiomycetes incertae sedis</taxon>
        <taxon>Scytalidium</taxon>
    </lineage>
</organism>
<reference evidence="1 2" key="1">
    <citation type="submission" date="2018-05" db="EMBL/GenBank/DDBJ databases">
        <title>Draft genome sequence of Scytalidium lignicola DSM 105466, a ubiquitous saprotrophic fungus.</title>
        <authorList>
            <person name="Buettner E."/>
            <person name="Gebauer A.M."/>
            <person name="Hofrichter M."/>
            <person name="Liers C."/>
            <person name="Kellner H."/>
        </authorList>
    </citation>
    <scope>NUCLEOTIDE SEQUENCE [LARGE SCALE GENOMIC DNA]</scope>
    <source>
        <strain evidence="1 2">DSM 105466</strain>
    </source>
</reference>
<dbReference type="OrthoDB" id="3435175at2759"/>
<dbReference type="AlphaFoldDB" id="A0A3E2H3E6"/>
<proteinExistence type="predicted"/>
<protein>
    <submittedName>
        <fullName evidence="1">Uncharacterized protein</fullName>
    </submittedName>
</protein>
<name>A0A3E2H3E6_SCYLI</name>
<gene>
    <name evidence="1" type="ORF">B7463_g8494</name>
</gene>
<evidence type="ECO:0000313" key="2">
    <source>
        <dbReference type="Proteomes" id="UP000258309"/>
    </source>
</evidence>
<evidence type="ECO:0000313" key="1">
    <source>
        <dbReference type="EMBL" id="RFU27841.1"/>
    </source>
</evidence>
<dbReference type="Proteomes" id="UP000258309">
    <property type="component" value="Unassembled WGS sequence"/>
</dbReference>
<keyword evidence="2" id="KW-1185">Reference proteome</keyword>
<dbReference type="EMBL" id="NCSJ02000187">
    <property type="protein sequence ID" value="RFU27841.1"/>
    <property type="molecule type" value="Genomic_DNA"/>
</dbReference>
<feature type="non-terminal residue" evidence="1">
    <location>
        <position position="1"/>
    </location>
</feature>
<comment type="caution">
    <text evidence="1">The sequence shown here is derived from an EMBL/GenBank/DDBJ whole genome shotgun (WGS) entry which is preliminary data.</text>
</comment>
<accession>A0A3E2H3E6</accession>
<sequence>MLRLTFQKPVFPEELVLAQVIPSSHSSTGNIERKRKEISSTSLDAARFPVVRRLRVQLAKHNLRKRGQKVWFQRDIKAVRNGKVVTVARTKVLFIFDNEQPDSPVLVGSHQQKHSIPRMSQELWDMVVGYLPSLSGRHVAQVFNFKLTEGHQSHSDIWNKIFKDETWVSIATRQGLNPVLIGDDLHNLYCDPMRPAYLALLTGDRTSNLRHDRIKLLASLRPHHWNEDNEIVFDQSNIVLNIIEPLYNSFIVTLPPEKLFTYQYNQLRSAALYWKDSRYALRTIGPDDIVGIGERASNLQDISLICAVTLTHPKEMALRRRHQQCFQHPNCPPVYPICPPGYRYNGDNILGWGWDEDFMA</sequence>
<feature type="non-terminal residue" evidence="1">
    <location>
        <position position="360"/>
    </location>
</feature>